<dbReference type="PANTHER" id="PTHR30153">
    <property type="entry name" value="REPLICATIVE DNA HELICASE DNAB"/>
    <property type="match status" value="1"/>
</dbReference>
<evidence type="ECO:0000259" key="1">
    <source>
        <dbReference type="PROSITE" id="PS51199"/>
    </source>
</evidence>
<protein>
    <submittedName>
        <fullName evidence="2">Replicative DNA helicase</fullName>
    </submittedName>
</protein>
<keyword evidence="2" id="KW-0547">Nucleotide-binding</keyword>
<dbReference type="InterPro" id="IPR027417">
    <property type="entry name" value="P-loop_NTPase"/>
</dbReference>
<proteinExistence type="predicted"/>
<name>A0A2W5B5H5_9BACT</name>
<sequence>AKRHLETGGREGAAVGLFSLEMGHAQITTRILGDLCGVSSDAMRKGAISHEDFKNLVEVGQNYKDLPFYTDDTAALSISALRTRARRLKRKYGISLLVVDYLQLLNGTPGRKSSENRTQEVSEITRGLKSIAKDLNIPVLALSQLSRNLENREDKRPQLADLRESGSIEQDADVVMFVYRDEYYLSREEPSQKASEDAYKFEERHAQWQQALEASKNVTDVLISKQRHGPIGNVKLYFDPNFTRFRDLYNMTPDR</sequence>
<dbReference type="CDD" id="cd00984">
    <property type="entry name" value="DnaB_C"/>
    <property type="match status" value="1"/>
</dbReference>
<accession>A0A2W5B5H5</accession>
<dbReference type="AlphaFoldDB" id="A0A2W5B5H5"/>
<dbReference type="Gene3D" id="3.40.50.300">
    <property type="entry name" value="P-loop containing nucleotide triphosphate hydrolases"/>
    <property type="match status" value="1"/>
</dbReference>
<evidence type="ECO:0000313" key="3">
    <source>
        <dbReference type="Proteomes" id="UP000249557"/>
    </source>
</evidence>
<dbReference type="SUPFAM" id="SSF52540">
    <property type="entry name" value="P-loop containing nucleoside triphosphate hydrolases"/>
    <property type="match status" value="1"/>
</dbReference>
<dbReference type="GO" id="GO:0005829">
    <property type="term" value="C:cytosol"/>
    <property type="evidence" value="ECO:0007669"/>
    <property type="project" value="TreeGrafter"/>
</dbReference>
<feature type="non-terminal residue" evidence="2">
    <location>
        <position position="1"/>
    </location>
</feature>
<keyword evidence="2" id="KW-0378">Hydrolase</keyword>
<evidence type="ECO:0000313" key="2">
    <source>
        <dbReference type="EMBL" id="PZO78201.1"/>
    </source>
</evidence>
<reference evidence="2 3" key="1">
    <citation type="submission" date="2017-08" db="EMBL/GenBank/DDBJ databases">
        <title>Infants hospitalized years apart are colonized by the same room-sourced microbial strains.</title>
        <authorList>
            <person name="Brooks B."/>
            <person name="Olm M.R."/>
            <person name="Firek B.A."/>
            <person name="Baker R."/>
            <person name="Thomas B.C."/>
            <person name="Morowitz M.J."/>
            <person name="Banfield J.F."/>
        </authorList>
    </citation>
    <scope>NUCLEOTIDE SEQUENCE [LARGE SCALE GENOMIC DNA]</scope>
    <source>
        <strain evidence="2">S2_018_000_R2_104</strain>
    </source>
</reference>
<dbReference type="GO" id="GO:0006260">
    <property type="term" value="P:DNA replication"/>
    <property type="evidence" value="ECO:0007669"/>
    <property type="project" value="InterPro"/>
</dbReference>
<organism evidence="2 3">
    <name type="scientific">Micavibrio aeruginosavorus</name>
    <dbReference type="NCBI Taxonomy" id="349221"/>
    <lineage>
        <taxon>Bacteria</taxon>
        <taxon>Pseudomonadati</taxon>
        <taxon>Bdellovibrionota</taxon>
        <taxon>Bdellovibrionia</taxon>
        <taxon>Bdellovibrionales</taxon>
        <taxon>Pseudobdellovibrionaceae</taxon>
        <taxon>Micavibrio</taxon>
    </lineage>
</organism>
<dbReference type="GO" id="GO:0003678">
    <property type="term" value="F:DNA helicase activity"/>
    <property type="evidence" value="ECO:0007669"/>
    <property type="project" value="InterPro"/>
</dbReference>
<dbReference type="PANTHER" id="PTHR30153:SF2">
    <property type="entry name" value="REPLICATIVE DNA HELICASE"/>
    <property type="match status" value="1"/>
</dbReference>
<dbReference type="GO" id="GO:0005524">
    <property type="term" value="F:ATP binding"/>
    <property type="evidence" value="ECO:0007669"/>
    <property type="project" value="InterPro"/>
</dbReference>
<dbReference type="Pfam" id="PF03796">
    <property type="entry name" value="DnaB_C"/>
    <property type="match status" value="1"/>
</dbReference>
<keyword evidence="2" id="KW-0347">Helicase</keyword>
<dbReference type="InterPro" id="IPR007694">
    <property type="entry name" value="DNA_helicase_DnaB-like_C"/>
</dbReference>
<feature type="domain" description="SF4 helicase" evidence="1">
    <location>
        <begin position="1"/>
        <end position="252"/>
    </location>
</feature>
<dbReference type="Proteomes" id="UP000249557">
    <property type="component" value="Unassembled WGS sequence"/>
</dbReference>
<gene>
    <name evidence="2" type="ORF">DI626_12065</name>
</gene>
<comment type="caution">
    <text evidence="2">The sequence shown here is derived from an EMBL/GenBank/DDBJ whole genome shotgun (WGS) entry which is preliminary data.</text>
</comment>
<keyword evidence="2" id="KW-0067">ATP-binding</keyword>
<dbReference type="EMBL" id="QFNK01000397">
    <property type="protein sequence ID" value="PZO78201.1"/>
    <property type="molecule type" value="Genomic_DNA"/>
</dbReference>
<dbReference type="PROSITE" id="PS51199">
    <property type="entry name" value="SF4_HELICASE"/>
    <property type="match status" value="1"/>
</dbReference>